<proteinExistence type="inferred from homology"/>
<comment type="similarity">
    <text evidence="1 3">Belongs to the TPP enzyme family.</text>
</comment>
<dbReference type="PANTHER" id="PTHR42981:SF2">
    <property type="entry name" value="PYRUVATE DEHYDROGENASE [UBIQUINONE]"/>
    <property type="match status" value="1"/>
</dbReference>
<evidence type="ECO:0000256" key="3">
    <source>
        <dbReference type="RuleBase" id="RU362132"/>
    </source>
</evidence>
<dbReference type="Proteomes" id="UP000314223">
    <property type="component" value="Unassembled WGS sequence"/>
</dbReference>
<evidence type="ECO:0000259" key="4">
    <source>
        <dbReference type="Pfam" id="PF00205"/>
    </source>
</evidence>
<dbReference type="AlphaFoldDB" id="A0A5C4X2B4"/>
<dbReference type="NCBIfam" id="NF006129">
    <property type="entry name" value="PRK08273.1"/>
    <property type="match status" value="1"/>
</dbReference>
<dbReference type="Pfam" id="PF02775">
    <property type="entry name" value="TPP_enzyme_C"/>
    <property type="match status" value="1"/>
</dbReference>
<keyword evidence="2 3" id="KW-0786">Thiamine pyrophosphate</keyword>
<dbReference type="EMBL" id="VDMQ01000004">
    <property type="protein sequence ID" value="TNM55211.1"/>
    <property type="molecule type" value="Genomic_DNA"/>
</dbReference>
<accession>A0A5C4X2B4</accession>
<dbReference type="Gene3D" id="3.40.50.970">
    <property type="match status" value="2"/>
</dbReference>
<dbReference type="CDD" id="cd07039">
    <property type="entry name" value="TPP_PYR_POX"/>
    <property type="match status" value="1"/>
</dbReference>
<evidence type="ECO:0000256" key="1">
    <source>
        <dbReference type="ARBA" id="ARBA00007812"/>
    </source>
</evidence>
<dbReference type="InterPro" id="IPR029061">
    <property type="entry name" value="THDP-binding"/>
</dbReference>
<comment type="caution">
    <text evidence="7">The sequence shown here is derived from an EMBL/GenBank/DDBJ whole genome shotgun (WGS) entry which is preliminary data.</text>
</comment>
<evidence type="ECO:0000313" key="8">
    <source>
        <dbReference type="Proteomes" id="UP000314223"/>
    </source>
</evidence>
<dbReference type="RefSeq" id="WP_139468353.1">
    <property type="nucleotide sequence ID" value="NZ_VDMQ01000004.1"/>
</dbReference>
<dbReference type="InterPro" id="IPR029035">
    <property type="entry name" value="DHS-like_NAD/FAD-binding_dom"/>
</dbReference>
<dbReference type="Pfam" id="PF02776">
    <property type="entry name" value="TPP_enzyme_N"/>
    <property type="match status" value="1"/>
</dbReference>
<dbReference type="GO" id="GO:0000287">
    <property type="term" value="F:magnesium ion binding"/>
    <property type="evidence" value="ECO:0007669"/>
    <property type="project" value="InterPro"/>
</dbReference>
<dbReference type="PANTHER" id="PTHR42981">
    <property type="entry name" value="PYRUVATE DEHYDROGENASE [UBIQUINONE]"/>
    <property type="match status" value="1"/>
</dbReference>
<evidence type="ECO:0000313" key="7">
    <source>
        <dbReference type="EMBL" id="TNM55211.1"/>
    </source>
</evidence>
<reference evidence="7 8" key="1">
    <citation type="submission" date="2019-06" db="EMBL/GenBank/DDBJ databases">
        <authorList>
            <person name="Mardanova A.M."/>
            <person name="Pudova D.S."/>
            <person name="Shagimardanova E.I."/>
            <person name="Gogoleva N.E."/>
            <person name="Lutfullin M.T."/>
            <person name="Hadieva G.F."/>
            <person name="Sharipova M.R."/>
        </authorList>
    </citation>
    <scope>NUCLEOTIDE SEQUENCE [LARGE SCALE GENOMIC DNA]</scope>
    <source>
        <strain evidence="7 8">MG-1</strain>
    </source>
</reference>
<gene>
    <name evidence="7" type="ORF">FHQ09_08290</name>
</gene>
<dbReference type="InterPro" id="IPR012000">
    <property type="entry name" value="Thiamin_PyroP_enz_cen_dom"/>
</dbReference>
<evidence type="ECO:0000259" key="5">
    <source>
        <dbReference type="Pfam" id="PF02775"/>
    </source>
</evidence>
<dbReference type="SUPFAM" id="SSF52467">
    <property type="entry name" value="DHS-like NAD/FAD-binding domain"/>
    <property type="match status" value="1"/>
</dbReference>
<dbReference type="Gene3D" id="3.40.50.1220">
    <property type="entry name" value="TPP-binding domain"/>
    <property type="match status" value="1"/>
</dbReference>
<dbReference type="InterPro" id="IPR011766">
    <property type="entry name" value="TPP_enzyme_TPP-bd"/>
</dbReference>
<feature type="domain" description="Thiamine pyrophosphate enzyme N-terminal TPP-binding" evidence="6">
    <location>
        <begin position="5"/>
        <end position="120"/>
    </location>
</feature>
<dbReference type="InterPro" id="IPR047210">
    <property type="entry name" value="TPP_PYR_POXB-like"/>
</dbReference>
<dbReference type="InterPro" id="IPR047211">
    <property type="entry name" value="POXB-like"/>
</dbReference>
<name>A0A5C4X2B4_9MICO</name>
<feature type="domain" description="Thiamine pyrophosphate enzyme central" evidence="4">
    <location>
        <begin position="200"/>
        <end position="330"/>
    </location>
</feature>
<feature type="domain" description="Thiamine pyrophosphate enzyme TPP-binding" evidence="5">
    <location>
        <begin position="389"/>
        <end position="543"/>
    </location>
</feature>
<dbReference type="GO" id="GO:0030976">
    <property type="term" value="F:thiamine pyrophosphate binding"/>
    <property type="evidence" value="ECO:0007669"/>
    <property type="project" value="InterPro"/>
</dbReference>
<organism evidence="7 8">
    <name type="scientific">Brevibacterium sediminis</name>
    <dbReference type="NCBI Taxonomy" id="1857024"/>
    <lineage>
        <taxon>Bacteria</taxon>
        <taxon>Bacillati</taxon>
        <taxon>Actinomycetota</taxon>
        <taxon>Actinomycetes</taxon>
        <taxon>Micrococcales</taxon>
        <taxon>Brevibacteriaceae</taxon>
        <taxon>Brevibacterium</taxon>
    </lineage>
</organism>
<protein>
    <submittedName>
        <fullName evidence="7">Thiamine pyrophosphate-requiring protein</fullName>
    </submittedName>
</protein>
<dbReference type="SUPFAM" id="SSF52518">
    <property type="entry name" value="Thiamin diphosphate-binding fold (THDP-binding)"/>
    <property type="match status" value="2"/>
</dbReference>
<dbReference type="InterPro" id="IPR012001">
    <property type="entry name" value="Thiamin_PyroP_enz_TPP-bd_dom"/>
</dbReference>
<sequence>MATSVSDFIIDRLIAWDLHHWYGYPGDGIGGFDGAMGRAQDEGKDFTYVRPTHEEEAAFMATAHAKFTGEVGVCVSTSGPGAIHLMNGLYDAKGDNAPVVAIVGQQARVSLGSEFQQEINLERLFADAAVFVQTVAAPMHAQLVVDKAVRMAKANRGPAVVVLPADVQTMDMEELAVEHFVSRTGIGYAEDRLRPDDDALARAAEVLNSGEKVAMLVGQGAIGATDEVMAVAKRLGAGVITTLLGKQVVPGDVDFHTQQLGLLGSRPSYDMMQKCDTLLMVGTNYPYGEFMPPTGRARAVQIDLSPRHLGIRYPTEVNLWGDAKTTLAALQSHLSQHETGWQEKIADENRAWMKENTLVAMTEADPINPRRVFVSLNERLPENAIITCDAGSTADWYGFHVELGPNQMGNLSGRMASMLAAMPYALAGKFAHPDRPVVCTIGDGAFQMMGMNGLLTVKRHWREWSNSTFVVLVIDNGDLNQVSWEMREAGDPRWDTAQLVESMDYAGYAELLGLKGIRVDDPEKIDGSLDEAFAADRPVVLDVRCDRNTPPLPAHIAFAQAKGLAESLLAGDPELGQVVKQSSRATAARLFARMGLTSDD</sequence>
<dbReference type="GO" id="GO:0003824">
    <property type="term" value="F:catalytic activity"/>
    <property type="evidence" value="ECO:0007669"/>
    <property type="project" value="InterPro"/>
</dbReference>
<evidence type="ECO:0000256" key="2">
    <source>
        <dbReference type="ARBA" id="ARBA00023052"/>
    </source>
</evidence>
<dbReference type="Pfam" id="PF00205">
    <property type="entry name" value="TPP_enzyme_M"/>
    <property type="match status" value="1"/>
</dbReference>
<evidence type="ECO:0000259" key="6">
    <source>
        <dbReference type="Pfam" id="PF02776"/>
    </source>
</evidence>